<proteinExistence type="predicted"/>
<reference evidence="3" key="1">
    <citation type="submission" date="2021-02" db="EMBL/GenBank/DDBJ databases">
        <title>Sulfurospirillum tamanensis sp. nov.</title>
        <authorList>
            <person name="Merkel A.Y."/>
        </authorList>
    </citation>
    <scope>NUCLEOTIDE SEQUENCE [LARGE SCALE GENOMIC DNA]</scope>
    <source>
        <strain evidence="3">T05b</strain>
    </source>
</reference>
<reference evidence="2 3" key="2">
    <citation type="submission" date="2021-02" db="EMBL/GenBank/DDBJ databases">
        <title>Sulfurospirillum tamanensis sp. nov.</title>
        <authorList>
            <person name="Frolova A."/>
            <person name="Merkel A."/>
            <person name="Slobodkin A."/>
        </authorList>
    </citation>
    <scope>NUCLEOTIDE SEQUENCE [LARGE SCALE GENOMIC DNA]</scope>
    <source>
        <strain evidence="2 3">T05b</strain>
    </source>
</reference>
<keyword evidence="1" id="KW-0812">Transmembrane</keyword>
<feature type="transmembrane region" description="Helical" evidence="1">
    <location>
        <begin position="71"/>
        <end position="91"/>
    </location>
</feature>
<keyword evidence="1" id="KW-1133">Transmembrane helix</keyword>
<comment type="caution">
    <text evidence="2">The sequence shown here is derived from an EMBL/GenBank/DDBJ whole genome shotgun (WGS) entry which is preliminary data.</text>
</comment>
<sequence length="134" mass="15335">MDELLRMSVFLHLVFVALTFAVAALHVSLLWFIKEAQRLGKKIHTLIPVYYFLLSCLFFTGLIAWAALHFYFSHAVVTMVVVWVLMLGGSMKAYSLFKRTKTTNAHEAQQRFVAFAKKKYLFDIFVLGLLVAIA</sequence>
<evidence type="ECO:0000313" key="2">
    <source>
        <dbReference type="EMBL" id="MBN2963974.1"/>
    </source>
</evidence>
<protein>
    <submittedName>
        <fullName evidence="2">Uncharacterized protein</fullName>
    </submittedName>
</protein>
<keyword evidence="1" id="KW-0472">Membrane</keyword>
<feature type="transmembrane region" description="Helical" evidence="1">
    <location>
        <begin position="45"/>
        <end position="65"/>
    </location>
</feature>
<name>A0ABS2WQL8_9BACT</name>
<dbReference type="RefSeq" id="WP_205458523.1">
    <property type="nucleotide sequence ID" value="NZ_JAFHKK010000006.1"/>
</dbReference>
<feature type="transmembrane region" description="Helical" evidence="1">
    <location>
        <begin position="12"/>
        <end position="33"/>
    </location>
</feature>
<dbReference type="EMBL" id="JAFHKK010000006">
    <property type="protein sequence ID" value="MBN2963974.1"/>
    <property type="molecule type" value="Genomic_DNA"/>
</dbReference>
<evidence type="ECO:0000313" key="3">
    <source>
        <dbReference type="Proteomes" id="UP000703590"/>
    </source>
</evidence>
<accession>A0ABS2WQL8</accession>
<dbReference type="Proteomes" id="UP000703590">
    <property type="component" value="Unassembled WGS sequence"/>
</dbReference>
<evidence type="ECO:0000256" key="1">
    <source>
        <dbReference type="SAM" id="Phobius"/>
    </source>
</evidence>
<gene>
    <name evidence="2" type="ORF">JWV37_04195</name>
</gene>
<keyword evidence="3" id="KW-1185">Reference proteome</keyword>
<organism evidence="2 3">
    <name type="scientific">Sulfurospirillum tamanense</name>
    <dbReference type="NCBI Taxonomy" id="2813362"/>
    <lineage>
        <taxon>Bacteria</taxon>
        <taxon>Pseudomonadati</taxon>
        <taxon>Campylobacterota</taxon>
        <taxon>Epsilonproteobacteria</taxon>
        <taxon>Campylobacterales</taxon>
        <taxon>Sulfurospirillaceae</taxon>
        <taxon>Sulfurospirillum</taxon>
    </lineage>
</organism>
<reference evidence="2 3" key="3">
    <citation type="submission" date="2021-02" db="EMBL/GenBank/DDBJ databases">
        <authorList>
            <person name="Merkel A.Y."/>
        </authorList>
    </citation>
    <scope>NUCLEOTIDE SEQUENCE [LARGE SCALE GENOMIC DNA]</scope>
    <source>
        <strain evidence="2 3">T05b</strain>
    </source>
</reference>